<comment type="caution">
    <text evidence="2">The sequence shown here is derived from an EMBL/GenBank/DDBJ whole genome shotgun (WGS) entry which is preliminary data.</text>
</comment>
<dbReference type="Proteomes" id="UP001597286">
    <property type="component" value="Unassembled WGS sequence"/>
</dbReference>
<accession>A0ABW4PE29</accession>
<feature type="region of interest" description="Disordered" evidence="1">
    <location>
        <begin position="1"/>
        <end position="51"/>
    </location>
</feature>
<evidence type="ECO:0000313" key="2">
    <source>
        <dbReference type="EMBL" id="MFD1815350.1"/>
    </source>
</evidence>
<reference evidence="3" key="1">
    <citation type="journal article" date="2019" name="Int. J. Syst. Evol. Microbiol.">
        <title>The Global Catalogue of Microorganisms (GCM) 10K type strain sequencing project: providing services to taxonomists for standard genome sequencing and annotation.</title>
        <authorList>
            <consortium name="The Broad Institute Genomics Platform"/>
            <consortium name="The Broad Institute Genome Sequencing Center for Infectious Disease"/>
            <person name="Wu L."/>
            <person name="Ma J."/>
        </authorList>
    </citation>
    <scope>NUCLEOTIDE SEQUENCE [LARGE SCALE GENOMIC DNA]</scope>
    <source>
        <strain evidence="3">DT72</strain>
    </source>
</reference>
<keyword evidence="3" id="KW-1185">Reference proteome</keyword>
<dbReference type="EMBL" id="JBHUFB010000020">
    <property type="protein sequence ID" value="MFD1815350.1"/>
    <property type="molecule type" value="Genomic_DNA"/>
</dbReference>
<name>A0ABW4PE29_9NOCA</name>
<protein>
    <submittedName>
        <fullName evidence="2">Uncharacterized protein</fullName>
    </submittedName>
</protein>
<sequence length="51" mass="5250">MDSVQQGECRDSAWPQSGGDHEFVVVQGGPVGEGEDPGFGTAAKPAPTMTM</sequence>
<proteinExistence type="predicted"/>
<organism evidence="2 3">
    <name type="scientific">Rhodococcus gannanensis</name>
    <dbReference type="NCBI Taxonomy" id="1960308"/>
    <lineage>
        <taxon>Bacteria</taxon>
        <taxon>Bacillati</taxon>
        <taxon>Actinomycetota</taxon>
        <taxon>Actinomycetes</taxon>
        <taxon>Mycobacteriales</taxon>
        <taxon>Nocardiaceae</taxon>
        <taxon>Rhodococcus</taxon>
    </lineage>
</organism>
<evidence type="ECO:0000256" key="1">
    <source>
        <dbReference type="SAM" id="MobiDB-lite"/>
    </source>
</evidence>
<evidence type="ECO:0000313" key="3">
    <source>
        <dbReference type="Proteomes" id="UP001597286"/>
    </source>
</evidence>
<gene>
    <name evidence="2" type="ORF">ACFSJG_24290</name>
</gene>